<protein>
    <submittedName>
        <fullName evidence="2">Taurine uptake ABC transporter (TauT) family,periplasmic substrate-binding protein</fullName>
    </submittedName>
</protein>
<evidence type="ECO:0000313" key="2">
    <source>
        <dbReference type="EMBL" id="CBI07218.1"/>
    </source>
</evidence>
<organism evidence="2">
    <name type="scientific">mine drainage metagenome</name>
    <dbReference type="NCBI Taxonomy" id="410659"/>
    <lineage>
        <taxon>unclassified sequences</taxon>
        <taxon>metagenomes</taxon>
        <taxon>ecological metagenomes</taxon>
    </lineage>
</organism>
<dbReference type="PANTHER" id="PTHR31528">
    <property type="entry name" value="4-AMINO-5-HYDROXYMETHYL-2-METHYLPYRIMIDINE PHOSPHATE SYNTHASE THI11-RELATED"/>
    <property type="match status" value="1"/>
</dbReference>
<proteinExistence type="predicted"/>
<reference evidence="2" key="1">
    <citation type="submission" date="2009-10" db="EMBL/GenBank/DDBJ databases">
        <title>Diversity of trophic interactions inside an arsenic-rich microbial ecosystem.</title>
        <authorList>
            <person name="Bertin P.N."/>
            <person name="Heinrich-Salmeron A."/>
            <person name="Pelletier E."/>
            <person name="Goulhen-Chollet F."/>
            <person name="Arsene-Ploetze F."/>
            <person name="Gallien S."/>
            <person name="Calteau A."/>
            <person name="Vallenet D."/>
            <person name="Casiot C."/>
            <person name="Chane-Woon-Ming B."/>
            <person name="Giloteaux L."/>
            <person name="Barakat M."/>
            <person name="Bonnefoy V."/>
            <person name="Bruneel O."/>
            <person name="Chandler M."/>
            <person name="Cleiss J."/>
            <person name="Duran R."/>
            <person name="Elbaz-Poulichet F."/>
            <person name="Fonknechten N."/>
            <person name="Lauga B."/>
            <person name="Mornico D."/>
            <person name="Ortet P."/>
            <person name="Schaeffer C."/>
            <person name="Siguier P."/>
            <person name="Alexander Thil Smith A."/>
            <person name="Van Dorsselaer A."/>
            <person name="Weissenbach J."/>
            <person name="Medigue C."/>
            <person name="Le Paslier D."/>
        </authorList>
    </citation>
    <scope>NUCLEOTIDE SEQUENCE</scope>
</reference>
<gene>
    <name evidence="2" type="ORF">CARN6_0543</name>
</gene>
<evidence type="ECO:0000259" key="1">
    <source>
        <dbReference type="Pfam" id="PF09084"/>
    </source>
</evidence>
<dbReference type="Gene3D" id="3.40.190.10">
    <property type="entry name" value="Periplasmic binding protein-like II"/>
    <property type="match status" value="2"/>
</dbReference>
<dbReference type="Pfam" id="PF09084">
    <property type="entry name" value="NMT1"/>
    <property type="match status" value="1"/>
</dbReference>
<dbReference type="PANTHER" id="PTHR31528:SF3">
    <property type="entry name" value="THIAMINE BIOSYNTHESIS PROTEIN HI_0357-RELATED"/>
    <property type="match status" value="1"/>
</dbReference>
<dbReference type="InterPro" id="IPR015168">
    <property type="entry name" value="SsuA/THI5"/>
</dbReference>
<comment type="caution">
    <text evidence="2">The sequence shown here is derived from an EMBL/GenBank/DDBJ whole genome shotgun (WGS) entry which is preliminary data.</text>
</comment>
<dbReference type="SUPFAM" id="SSF53850">
    <property type="entry name" value="Periplasmic binding protein-like II"/>
    <property type="match status" value="1"/>
</dbReference>
<sequence length="313" mass="34224">MFMLTGCRGRNSAVEDHGLLPVRLQADWYPQPEQGGFYTALAKGYYRQEGLDLSILPLGQYGSGLQIVASGGAEFGLGSSDQILEAVANGLPLIAVGATMQHDPQALMVHTDSPVHDFSNLNGYTVAAQPGATWFQFIVHKYQLKNVREVPATQSVANFLADPNYIQQIFVTSEPFFVAKAGGQCRALLISSTGYDPYRVFFTSKDFLAQHPAAVAGFVRATIRGWQEYLRDPAPANALILKLNPAQNPEQMNYTVQALKDGKFITGEDSSGASIGRMTAQRWAENDKQLVQLGVIQHPIDPTAAYTLRFLPQ</sequence>
<accession>E6QJ02</accession>
<dbReference type="EMBL" id="CABQ01000078">
    <property type="protein sequence ID" value="CBI07218.1"/>
    <property type="molecule type" value="Genomic_DNA"/>
</dbReference>
<name>E6QJ02_9ZZZZ</name>
<feature type="domain" description="SsuA/THI5-like" evidence="1">
    <location>
        <begin position="32"/>
        <end position="235"/>
    </location>
</feature>
<dbReference type="InterPro" id="IPR027939">
    <property type="entry name" value="NMT1/THI5"/>
</dbReference>
<dbReference type="AlphaFoldDB" id="E6QJ02"/>
<dbReference type="GO" id="GO:0009228">
    <property type="term" value="P:thiamine biosynthetic process"/>
    <property type="evidence" value="ECO:0007669"/>
    <property type="project" value="InterPro"/>
</dbReference>